<feature type="compositionally biased region" description="Basic and acidic residues" evidence="1">
    <location>
        <begin position="13"/>
        <end position="27"/>
    </location>
</feature>
<dbReference type="OrthoDB" id="3021720at2759"/>
<dbReference type="GeneID" id="36321789"/>
<gene>
    <name evidence="2" type="ORF">POSPLADRAFT_1032225</name>
</gene>
<evidence type="ECO:0000313" key="3">
    <source>
        <dbReference type="Proteomes" id="UP000194127"/>
    </source>
</evidence>
<reference evidence="2 3" key="1">
    <citation type="submission" date="2017-04" db="EMBL/GenBank/DDBJ databases">
        <title>Genome Sequence of the Model Brown-Rot Fungus Postia placenta SB12.</title>
        <authorList>
            <consortium name="DOE Joint Genome Institute"/>
            <person name="Gaskell J."/>
            <person name="Kersten P."/>
            <person name="Larrondo L.F."/>
            <person name="Canessa P."/>
            <person name="Martinez D."/>
            <person name="Hibbett D."/>
            <person name="Schmoll M."/>
            <person name="Kubicek C.P."/>
            <person name="Martinez A.T."/>
            <person name="Yadav J."/>
            <person name="Master E."/>
            <person name="Magnuson J.K."/>
            <person name="James T."/>
            <person name="Yaver D."/>
            <person name="Berka R."/>
            <person name="Labutti K."/>
            <person name="Lipzen A."/>
            <person name="Aerts A."/>
            <person name="Barry K."/>
            <person name="Henrissat B."/>
            <person name="Blanchette R."/>
            <person name="Grigoriev I."/>
            <person name="Cullen D."/>
        </authorList>
    </citation>
    <scope>NUCLEOTIDE SEQUENCE [LARGE SCALE GENOMIC DNA]</scope>
    <source>
        <strain evidence="2 3">MAD-698-R-SB12</strain>
    </source>
</reference>
<feature type="region of interest" description="Disordered" evidence="1">
    <location>
        <begin position="1"/>
        <end position="107"/>
    </location>
</feature>
<feature type="compositionally biased region" description="Acidic residues" evidence="1">
    <location>
        <begin position="74"/>
        <end position="90"/>
    </location>
</feature>
<dbReference type="AlphaFoldDB" id="A0A1X6NAF6"/>
<sequence>MASPTKHGQARAYVDRHGELHDPDYRDFPVVARNASRNRRFSAGTSRSRSVSRHGERYSSYSMTRPEWERDWSTEVEDYDEVDEEDDESESQSHYSPFASRVATTRRSATIHTTHTYPAYTSYSRYVGEPQPIASSPTGSLEDDQQIHESTFQESPFLADEYDPFPQDQKKKSRRSSGHSGILRRASKKAAEIALESPVEVAMEKDDAELSLQQQFTLDRERMDDVPSCTDALRQHWAATVLRVRFGLFHAKRRLSRRRRSSPT</sequence>
<dbReference type="RefSeq" id="XP_024342294.1">
    <property type="nucleotide sequence ID" value="XM_024476838.1"/>
</dbReference>
<dbReference type="Proteomes" id="UP000194127">
    <property type="component" value="Unassembled WGS sequence"/>
</dbReference>
<evidence type="ECO:0000313" key="2">
    <source>
        <dbReference type="EMBL" id="OSX65500.1"/>
    </source>
</evidence>
<proteinExistence type="predicted"/>
<accession>A0A1X6NAF6</accession>
<keyword evidence="3" id="KW-1185">Reference proteome</keyword>
<name>A0A1X6NAF6_9APHY</name>
<dbReference type="EMBL" id="KZ110593">
    <property type="protein sequence ID" value="OSX65500.1"/>
    <property type="molecule type" value="Genomic_DNA"/>
</dbReference>
<evidence type="ECO:0000256" key="1">
    <source>
        <dbReference type="SAM" id="MobiDB-lite"/>
    </source>
</evidence>
<organism evidence="2 3">
    <name type="scientific">Postia placenta MAD-698-R-SB12</name>
    <dbReference type="NCBI Taxonomy" id="670580"/>
    <lineage>
        <taxon>Eukaryota</taxon>
        <taxon>Fungi</taxon>
        <taxon>Dikarya</taxon>
        <taxon>Basidiomycota</taxon>
        <taxon>Agaricomycotina</taxon>
        <taxon>Agaricomycetes</taxon>
        <taxon>Polyporales</taxon>
        <taxon>Adustoporiaceae</taxon>
        <taxon>Rhodonia</taxon>
    </lineage>
</organism>
<feature type="region of interest" description="Disordered" evidence="1">
    <location>
        <begin position="153"/>
        <end position="189"/>
    </location>
</feature>
<protein>
    <submittedName>
        <fullName evidence="2">Uncharacterized protein</fullName>
    </submittedName>
</protein>